<sequence length="409" mass="45560">MPTNIKYLDEYEDKHNYRNIQVPDTASLEFEPLKPSPSKDAYCKVHLIKNSDLTMGLSVFVRTSDTDAQITLPVYTFMLEVSVLDSWELAACGRARWNGTVWEEEGRSANAQHVSDGRKVAFDLGLKPKLEDFSPFTQGLIKDMPITWPRGTVPEVLKDHGVDAKDVETVILSHVHFDHIGDIGQFPTSTKLIVGPGTAKAALPGYPTYKDSSVLDSDLPFGSEREVEELGKDTKWVRCGSFPEAVDYFGDGSLYILNAYGHMVGHIAALVRTSTDPDTYMLLAGDSAHVRGLYSCCAGCKHPSFRAGLYPASAGLSPQEQARGGLLAIHYDLPAAYLNMARMGRMEEEDNVCVILAHDLEWKKILDREQGGEDWEWVEVGDWKKKGRKEEVKKEWVYKPDTVKDADGV</sequence>
<keyword evidence="4" id="KW-0862">Zinc</keyword>
<evidence type="ECO:0000256" key="1">
    <source>
        <dbReference type="ARBA" id="ARBA00007749"/>
    </source>
</evidence>
<organism evidence="6 7">
    <name type="scientific">Trichosporon asahii var. asahii (strain CBS 8904)</name>
    <name type="common">Yeast</name>
    <dbReference type="NCBI Taxonomy" id="1220162"/>
    <lineage>
        <taxon>Eukaryota</taxon>
        <taxon>Fungi</taxon>
        <taxon>Dikarya</taxon>
        <taxon>Basidiomycota</taxon>
        <taxon>Agaricomycotina</taxon>
        <taxon>Tremellomycetes</taxon>
        <taxon>Trichosporonales</taxon>
        <taxon>Trichosporonaceae</taxon>
        <taxon>Trichosporon</taxon>
    </lineage>
</organism>
<dbReference type="InParanoid" id="K1VRT2"/>
<keyword evidence="7" id="KW-1185">Reference proteome</keyword>
<dbReference type="AlphaFoldDB" id="K1VRT2"/>
<proteinExistence type="inferred from homology"/>
<dbReference type="Proteomes" id="UP000006757">
    <property type="component" value="Unassembled WGS sequence"/>
</dbReference>
<evidence type="ECO:0000256" key="3">
    <source>
        <dbReference type="ARBA" id="ARBA00022801"/>
    </source>
</evidence>
<dbReference type="STRING" id="1220162.K1VRT2"/>
<dbReference type="PANTHER" id="PTHR42978">
    <property type="entry name" value="QUORUM-QUENCHING LACTONASE YTNP-RELATED-RELATED"/>
    <property type="match status" value="1"/>
</dbReference>
<evidence type="ECO:0000256" key="4">
    <source>
        <dbReference type="ARBA" id="ARBA00022833"/>
    </source>
</evidence>
<evidence type="ECO:0000313" key="7">
    <source>
        <dbReference type="Proteomes" id="UP000006757"/>
    </source>
</evidence>
<dbReference type="OMA" id="GDCCHDP"/>
<comment type="similarity">
    <text evidence="1">Belongs to the metallo-beta-lactamase superfamily.</text>
</comment>
<dbReference type="eggNOG" id="ENOG502S1A6">
    <property type="taxonomic scope" value="Eukaryota"/>
</dbReference>
<dbReference type="InterPro" id="IPR001279">
    <property type="entry name" value="Metallo-B-lactamas"/>
</dbReference>
<reference evidence="6 7" key="1">
    <citation type="journal article" date="2012" name="Eukaryot. Cell">
        <title>Genome sequence of the Trichosporon asahii environmental strain CBS 8904.</title>
        <authorList>
            <person name="Yang R.Y."/>
            <person name="Li H.T."/>
            <person name="Zhu H."/>
            <person name="Zhou G.P."/>
            <person name="Wang M."/>
            <person name="Wang L."/>
        </authorList>
    </citation>
    <scope>NUCLEOTIDE SEQUENCE [LARGE SCALE GENOMIC DNA]</scope>
    <source>
        <strain evidence="6 7">CBS 8904</strain>
    </source>
</reference>
<evidence type="ECO:0000313" key="6">
    <source>
        <dbReference type="EMBL" id="EKD03306.1"/>
    </source>
</evidence>
<dbReference type="InterPro" id="IPR051013">
    <property type="entry name" value="MBL_superfamily_lactonases"/>
</dbReference>
<dbReference type="InterPro" id="IPR036866">
    <property type="entry name" value="RibonucZ/Hydroxyglut_hydro"/>
</dbReference>
<dbReference type="OrthoDB" id="10250730at2759"/>
<name>K1VRT2_TRIAC</name>
<gene>
    <name evidence="6" type="ORF">A1Q2_02416</name>
</gene>
<dbReference type="HOGENOM" id="CLU_030571_1_1_1"/>
<comment type="caution">
    <text evidence="6">The sequence shown here is derived from an EMBL/GenBank/DDBJ whole genome shotgun (WGS) entry which is preliminary data.</text>
</comment>
<dbReference type="Gene3D" id="3.60.15.10">
    <property type="entry name" value="Ribonuclease Z/Hydroxyacylglutathione hydrolase-like"/>
    <property type="match status" value="1"/>
</dbReference>
<dbReference type="GO" id="GO:0016787">
    <property type="term" value="F:hydrolase activity"/>
    <property type="evidence" value="ECO:0007669"/>
    <property type="project" value="UniProtKB-KW"/>
</dbReference>
<dbReference type="EMBL" id="AMBO01000260">
    <property type="protein sequence ID" value="EKD03306.1"/>
    <property type="molecule type" value="Genomic_DNA"/>
</dbReference>
<keyword evidence="3" id="KW-0378">Hydrolase</keyword>
<keyword evidence="2" id="KW-0479">Metal-binding</keyword>
<dbReference type="PANTHER" id="PTHR42978:SF5">
    <property type="entry name" value="METALLO-BETA-LACTAMASE DOMAIN-CONTAINING PROTEIN"/>
    <property type="match status" value="1"/>
</dbReference>
<evidence type="ECO:0000256" key="2">
    <source>
        <dbReference type="ARBA" id="ARBA00022723"/>
    </source>
</evidence>
<feature type="domain" description="Metallo-beta-lactamase" evidence="5">
    <location>
        <begin position="148"/>
        <end position="224"/>
    </location>
</feature>
<accession>K1VRT2</accession>
<dbReference type="GO" id="GO:0046872">
    <property type="term" value="F:metal ion binding"/>
    <property type="evidence" value="ECO:0007669"/>
    <property type="project" value="UniProtKB-KW"/>
</dbReference>
<evidence type="ECO:0000259" key="5">
    <source>
        <dbReference type="Pfam" id="PF00753"/>
    </source>
</evidence>
<protein>
    <recommendedName>
        <fullName evidence="5">Metallo-beta-lactamase domain-containing protein</fullName>
    </recommendedName>
</protein>
<dbReference type="CDD" id="cd07730">
    <property type="entry name" value="metallo-hydrolase-like_MBL-fold"/>
    <property type="match status" value="1"/>
</dbReference>
<dbReference type="Pfam" id="PF00753">
    <property type="entry name" value="Lactamase_B"/>
    <property type="match status" value="1"/>
</dbReference>
<dbReference type="SUPFAM" id="SSF56281">
    <property type="entry name" value="Metallo-hydrolase/oxidoreductase"/>
    <property type="match status" value="1"/>
</dbReference>